<sequence length="582" mass="66448">MKRKIIRFLNPFMNMPMMGKLILMLVAGILPLLITSIYSYTNTKKILISQTYQSVKNMNMQISSNINKNLETYMQISSIVYTDTNLKSYLTRDYQEDYDFVTAYQYINRLMYSLLVANSSVYNISLYTHNLTIPTDGKFVHHISPDTSTIAWLADPSSYGNILYKGTSVNTKGETVFSLGRALNFNNQNYTYAYLVIDIPEYVLYSQIENESRQKDIYITDENGVIISTKNKELLSAKLEDVLGVQVFSEPDNVLQTATVNNKKVMIVYNDMINGWRTVTIVPLSSILSDAAKSSNQIAMISILCIVISILLLLLISRHFSHRLKVLNRQISMIVDNNFSYQAKITSTDEMGQLSASINIMARRLDEAINEAYKKEILRKRAELHLLQSQINPHFLYNTLAGISSLAFRGDSNEVGKFINHLSQFYKISLNQGKEYISIGEEVKITKHYVALQNMRFKDMFLFHWDVDEAVCENQTLKLMLQPFIENAVNHAIRDDDQPLNVYVRIFRNDQAIFFEVEDDGIGIHEEVLESISRHELSAGYGISNVDSRIKLSYGEEYGVSITSLLGKGTKVTIVIPLHKKL</sequence>
<feature type="transmembrane region" description="Helical" evidence="8">
    <location>
        <begin position="298"/>
        <end position="316"/>
    </location>
</feature>
<keyword evidence="6 11" id="KW-0418">Kinase</keyword>
<dbReference type="InterPro" id="IPR003660">
    <property type="entry name" value="HAMP_dom"/>
</dbReference>
<evidence type="ECO:0000259" key="10">
    <source>
        <dbReference type="PROSITE" id="PS50885"/>
    </source>
</evidence>
<dbReference type="RefSeq" id="WP_004625008.1">
    <property type="nucleotide sequence ID" value="NZ_AORV01000026.1"/>
</dbReference>
<dbReference type="GO" id="GO:0000155">
    <property type="term" value="F:phosphorelay sensor kinase activity"/>
    <property type="evidence" value="ECO:0007669"/>
    <property type="project" value="InterPro"/>
</dbReference>
<dbReference type="SUPFAM" id="SSF55874">
    <property type="entry name" value="ATPase domain of HSP90 chaperone/DNA topoisomerase II/histidine kinase"/>
    <property type="match status" value="1"/>
</dbReference>
<dbReference type="InterPro" id="IPR003594">
    <property type="entry name" value="HATPase_dom"/>
</dbReference>
<evidence type="ECO:0000256" key="1">
    <source>
        <dbReference type="ARBA" id="ARBA00000085"/>
    </source>
</evidence>
<keyword evidence="8" id="KW-0812">Transmembrane</keyword>
<dbReference type="GO" id="GO:0016020">
    <property type="term" value="C:membrane"/>
    <property type="evidence" value="ECO:0007669"/>
    <property type="project" value="UniProtKB-SubCell"/>
</dbReference>
<evidence type="ECO:0000313" key="12">
    <source>
        <dbReference type="Proteomes" id="UP000014155"/>
    </source>
</evidence>
<dbReference type="InterPro" id="IPR050640">
    <property type="entry name" value="Bact_2-comp_sensor_kinase"/>
</dbReference>
<proteinExistence type="predicted"/>
<dbReference type="PROSITE" id="PS50885">
    <property type="entry name" value="HAMP"/>
    <property type="match status" value="1"/>
</dbReference>
<evidence type="ECO:0000256" key="4">
    <source>
        <dbReference type="ARBA" id="ARBA00022553"/>
    </source>
</evidence>
<evidence type="ECO:0000259" key="9">
    <source>
        <dbReference type="PROSITE" id="PS50109"/>
    </source>
</evidence>
<keyword evidence="8" id="KW-0472">Membrane</keyword>
<evidence type="ECO:0000256" key="8">
    <source>
        <dbReference type="SAM" id="Phobius"/>
    </source>
</evidence>
<dbReference type="InterPro" id="IPR010559">
    <property type="entry name" value="Sig_transdc_His_kin_internal"/>
</dbReference>
<evidence type="ECO:0000313" key="11">
    <source>
        <dbReference type="EMBL" id="EMS72743.1"/>
    </source>
</evidence>
<protein>
    <recommendedName>
        <fullName evidence="3">histidine kinase</fullName>
        <ecNumber evidence="3">2.7.13.3</ecNumber>
    </recommendedName>
</protein>
<dbReference type="SUPFAM" id="SSF158472">
    <property type="entry name" value="HAMP domain-like"/>
    <property type="match status" value="1"/>
</dbReference>
<dbReference type="STRING" id="1195236.CTER_1397"/>
<dbReference type="PATRIC" id="fig|1195236.3.peg.1715"/>
<accession>S0FW01</accession>
<dbReference type="InterPro" id="IPR036890">
    <property type="entry name" value="HATPase_C_sf"/>
</dbReference>
<evidence type="ECO:0000256" key="6">
    <source>
        <dbReference type="ARBA" id="ARBA00022777"/>
    </source>
</evidence>
<comment type="subcellular location">
    <subcellularLocation>
        <location evidence="2">Membrane</location>
    </subcellularLocation>
</comment>
<keyword evidence="8" id="KW-1133">Transmembrane helix</keyword>
<dbReference type="Pfam" id="PF06580">
    <property type="entry name" value="His_kinase"/>
    <property type="match status" value="1"/>
</dbReference>
<dbReference type="PROSITE" id="PS50109">
    <property type="entry name" value="HIS_KIN"/>
    <property type="match status" value="1"/>
</dbReference>
<dbReference type="Gene3D" id="6.10.340.10">
    <property type="match status" value="1"/>
</dbReference>
<dbReference type="AlphaFoldDB" id="S0FW01"/>
<keyword evidence="5 11" id="KW-0808">Transferase</keyword>
<dbReference type="Gene3D" id="3.30.450.20">
    <property type="entry name" value="PAS domain"/>
    <property type="match status" value="1"/>
</dbReference>
<dbReference type="Proteomes" id="UP000014155">
    <property type="component" value="Unassembled WGS sequence"/>
</dbReference>
<evidence type="ECO:0000256" key="2">
    <source>
        <dbReference type="ARBA" id="ARBA00004370"/>
    </source>
</evidence>
<organism evidence="11 12">
    <name type="scientific">Ruminiclostridium cellobioparum subsp. termitidis CT1112</name>
    <dbReference type="NCBI Taxonomy" id="1195236"/>
    <lineage>
        <taxon>Bacteria</taxon>
        <taxon>Bacillati</taxon>
        <taxon>Bacillota</taxon>
        <taxon>Clostridia</taxon>
        <taxon>Eubacteriales</taxon>
        <taxon>Oscillospiraceae</taxon>
        <taxon>Ruminiclostridium</taxon>
    </lineage>
</organism>
<evidence type="ECO:0000256" key="7">
    <source>
        <dbReference type="ARBA" id="ARBA00023012"/>
    </source>
</evidence>
<reference evidence="11 12" key="1">
    <citation type="journal article" date="2013" name="Genome Announc.">
        <title>Draft Genome Sequence of the Cellulolytic, Mesophilic, Anaerobic Bacterium Clostridium termitidis Strain CT1112 (DSM 5398).</title>
        <authorList>
            <person name="Lal S."/>
            <person name="Ramachandran U."/>
            <person name="Zhang X."/>
            <person name="Munir R."/>
            <person name="Sparling R."/>
            <person name="Levin D.B."/>
        </authorList>
    </citation>
    <scope>NUCLEOTIDE SEQUENCE [LARGE SCALE GENOMIC DNA]</scope>
    <source>
        <strain evidence="11 12">CT1112</strain>
    </source>
</reference>
<name>S0FW01_RUMCE</name>
<comment type="catalytic activity">
    <reaction evidence="1">
        <text>ATP + protein L-histidine = ADP + protein N-phospho-L-histidine.</text>
        <dbReference type="EC" id="2.7.13.3"/>
    </reaction>
</comment>
<feature type="domain" description="HAMP" evidence="10">
    <location>
        <begin position="318"/>
        <end position="370"/>
    </location>
</feature>
<dbReference type="PANTHER" id="PTHR34220:SF7">
    <property type="entry name" value="SENSOR HISTIDINE KINASE YPDA"/>
    <property type="match status" value="1"/>
</dbReference>
<dbReference type="SMART" id="SM00387">
    <property type="entry name" value="HATPase_c"/>
    <property type="match status" value="1"/>
</dbReference>
<evidence type="ECO:0000256" key="3">
    <source>
        <dbReference type="ARBA" id="ARBA00012438"/>
    </source>
</evidence>
<dbReference type="SMART" id="SM00304">
    <property type="entry name" value="HAMP"/>
    <property type="match status" value="1"/>
</dbReference>
<keyword evidence="4" id="KW-0597">Phosphoprotein</keyword>
<gene>
    <name evidence="11" type="ORF">CTER_1397</name>
</gene>
<comment type="caution">
    <text evidence="11">The sequence shown here is derived from an EMBL/GenBank/DDBJ whole genome shotgun (WGS) entry which is preliminary data.</text>
</comment>
<dbReference type="InterPro" id="IPR005467">
    <property type="entry name" value="His_kinase_dom"/>
</dbReference>
<dbReference type="CDD" id="cd06225">
    <property type="entry name" value="HAMP"/>
    <property type="match status" value="1"/>
</dbReference>
<dbReference type="Pfam" id="PF02518">
    <property type="entry name" value="HATPase_c"/>
    <property type="match status" value="1"/>
</dbReference>
<feature type="domain" description="Histidine kinase" evidence="9">
    <location>
        <begin position="477"/>
        <end position="580"/>
    </location>
</feature>
<evidence type="ECO:0000256" key="5">
    <source>
        <dbReference type="ARBA" id="ARBA00022679"/>
    </source>
</evidence>
<dbReference type="PANTHER" id="PTHR34220">
    <property type="entry name" value="SENSOR HISTIDINE KINASE YPDA"/>
    <property type="match status" value="1"/>
</dbReference>
<dbReference type="Pfam" id="PF00672">
    <property type="entry name" value="HAMP"/>
    <property type="match status" value="1"/>
</dbReference>
<keyword evidence="12" id="KW-1185">Reference proteome</keyword>
<dbReference type="EC" id="2.7.13.3" evidence="3"/>
<dbReference type="eggNOG" id="COG2972">
    <property type="taxonomic scope" value="Bacteria"/>
</dbReference>
<dbReference type="Gene3D" id="3.30.565.10">
    <property type="entry name" value="Histidine kinase-like ATPase, C-terminal domain"/>
    <property type="match status" value="1"/>
</dbReference>
<dbReference type="EMBL" id="AORV01000026">
    <property type="protein sequence ID" value="EMS72743.1"/>
    <property type="molecule type" value="Genomic_DNA"/>
</dbReference>
<keyword evidence="7" id="KW-0902">Two-component regulatory system</keyword>